<dbReference type="EMBL" id="VTPC01000666">
    <property type="protein sequence ID" value="KAF2904837.1"/>
    <property type="molecule type" value="Genomic_DNA"/>
</dbReference>
<evidence type="ECO:0000313" key="2">
    <source>
        <dbReference type="Proteomes" id="UP000801492"/>
    </source>
</evidence>
<reference evidence="1" key="1">
    <citation type="submission" date="2019-08" db="EMBL/GenBank/DDBJ databases">
        <title>The genome of the North American firefly Photinus pyralis.</title>
        <authorList>
            <consortium name="Photinus pyralis genome working group"/>
            <person name="Fallon T.R."/>
            <person name="Sander Lower S.E."/>
            <person name="Weng J.-K."/>
        </authorList>
    </citation>
    <scope>NUCLEOTIDE SEQUENCE</scope>
    <source>
        <strain evidence="1">TRF0915ILg1</strain>
        <tissue evidence="1">Whole body</tissue>
    </source>
</reference>
<protein>
    <submittedName>
        <fullName evidence="1">Uncharacterized protein</fullName>
    </submittedName>
</protein>
<sequence>MTGSGSLWLGREHLRNLNLFKEASTWQSATAEDIPIHIMLNLQLDPNRFLEYSIIKVPCAKDELIQQEVLNTFKSLTSRNCDFDPTDIFRRRRKSTCLWYVLYTCEDLTRNGYFQQGNQAKTLKYQLLQSAPANAVIVAYQFYDHQNTNKKIKHPNSHMRLCSNLLLEIEEKLEHEDNISRLQKTAGENIEDRPYDECGTELSNNDNTNNATNEKKLQHNFSINQPEYDNIEEELLKDNETRLTLINQHRSESIKSLKKQAVEMLQQS</sequence>
<keyword evidence="2" id="KW-1185">Reference proteome</keyword>
<gene>
    <name evidence="1" type="ORF">ILUMI_01343</name>
</gene>
<name>A0A8K0DKB4_IGNLU</name>
<dbReference type="AlphaFoldDB" id="A0A8K0DKB4"/>
<organism evidence="1 2">
    <name type="scientific">Ignelater luminosus</name>
    <name type="common">Cucubano</name>
    <name type="synonym">Pyrophorus luminosus</name>
    <dbReference type="NCBI Taxonomy" id="2038154"/>
    <lineage>
        <taxon>Eukaryota</taxon>
        <taxon>Metazoa</taxon>
        <taxon>Ecdysozoa</taxon>
        <taxon>Arthropoda</taxon>
        <taxon>Hexapoda</taxon>
        <taxon>Insecta</taxon>
        <taxon>Pterygota</taxon>
        <taxon>Neoptera</taxon>
        <taxon>Endopterygota</taxon>
        <taxon>Coleoptera</taxon>
        <taxon>Polyphaga</taxon>
        <taxon>Elateriformia</taxon>
        <taxon>Elateroidea</taxon>
        <taxon>Elateridae</taxon>
        <taxon>Agrypninae</taxon>
        <taxon>Pyrophorini</taxon>
        <taxon>Ignelater</taxon>
    </lineage>
</organism>
<proteinExistence type="predicted"/>
<accession>A0A8K0DKB4</accession>
<dbReference type="Proteomes" id="UP000801492">
    <property type="component" value="Unassembled WGS sequence"/>
</dbReference>
<evidence type="ECO:0000313" key="1">
    <source>
        <dbReference type="EMBL" id="KAF2904837.1"/>
    </source>
</evidence>
<comment type="caution">
    <text evidence="1">The sequence shown here is derived from an EMBL/GenBank/DDBJ whole genome shotgun (WGS) entry which is preliminary data.</text>
</comment>